<feature type="compositionally biased region" description="Basic and acidic residues" evidence="4">
    <location>
        <begin position="9"/>
        <end position="22"/>
    </location>
</feature>
<feature type="compositionally biased region" description="Basic and acidic residues" evidence="4">
    <location>
        <begin position="243"/>
        <end position="258"/>
    </location>
</feature>
<feature type="region of interest" description="Disordered" evidence="4">
    <location>
        <begin position="1"/>
        <end position="66"/>
    </location>
</feature>
<protein>
    <submittedName>
        <fullName evidence="5">Putative DUO pollen-like protein</fullName>
    </submittedName>
</protein>
<dbReference type="ExpressionAtlas" id="A0A2K3NTW3">
    <property type="expression patterns" value="baseline"/>
</dbReference>
<feature type="compositionally biased region" description="Acidic residues" evidence="4">
    <location>
        <begin position="23"/>
        <end position="35"/>
    </location>
</feature>
<organism evidence="5 6">
    <name type="scientific">Trifolium pratense</name>
    <name type="common">Red clover</name>
    <dbReference type="NCBI Taxonomy" id="57577"/>
    <lineage>
        <taxon>Eukaryota</taxon>
        <taxon>Viridiplantae</taxon>
        <taxon>Streptophyta</taxon>
        <taxon>Embryophyta</taxon>
        <taxon>Tracheophyta</taxon>
        <taxon>Spermatophyta</taxon>
        <taxon>Magnoliopsida</taxon>
        <taxon>eudicotyledons</taxon>
        <taxon>Gunneridae</taxon>
        <taxon>Pentapetalae</taxon>
        <taxon>rosids</taxon>
        <taxon>fabids</taxon>
        <taxon>Fabales</taxon>
        <taxon>Fabaceae</taxon>
        <taxon>Papilionoideae</taxon>
        <taxon>50 kb inversion clade</taxon>
        <taxon>NPAAA clade</taxon>
        <taxon>Hologalegina</taxon>
        <taxon>IRL clade</taxon>
        <taxon>Trifolieae</taxon>
        <taxon>Trifolium</taxon>
    </lineage>
</organism>
<evidence type="ECO:0000313" key="5">
    <source>
        <dbReference type="EMBL" id="PNY06476.1"/>
    </source>
</evidence>
<evidence type="ECO:0000256" key="2">
    <source>
        <dbReference type="ARBA" id="ARBA00023163"/>
    </source>
</evidence>
<feature type="region of interest" description="Disordered" evidence="4">
    <location>
        <begin position="510"/>
        <end position="536"/>
    </location>
</feature>
<keyword evidence="1" id="KW-0805">Transcription regulation</keyword>
<sequence length="594" mass="65380">MATGSNTESAERTLKPEEHKEAEEEEEEEEEEDVDFNPLFLKETLSDASSSLSSEGDGLDGNVVDSGLSMGIESDKITTNEQICSAVDSEHGEEEIVLQPSGMISQSENDKEKNDELINGTSNGFRIGEVSNTIKPRSPIIGLDNDDAICMRTRARYSLEGFSLDELETFLQETDDEDDLQNADDEEEYKKFLAAVLQGEGDGVSSHENENPDDDDEDNDADFELELEELLESDGDDNAVVETRNECDGAGRRPETRQNRRRKTSSQSERKTLGQVSRPLRPILPHWLNGHFVSGNGLMPEATPSIQSSASGNGLVNGFTPQQIGQLHCLIHEHVQLLIQVFSLSVLEPSHKQVSSQVQSLLFEMLHKRDEVLASTRTPYPAVCFTPYFPHNSVSNGKSKSVPGQCNTESASTQDAMGVRYPQYHQTSSEALNGQRSCFQNTDGSFWFPFVRGPVQSILDVAPLNLLRGYVDDINFAAQEFRKRYIESGFDLGIEKKPLFPCLPSVAGTNDEVSSRTISGANNSVSSSPGKKQPKKTLAAKLVESTKKSIALVPKEVANSSQRFLAVFNPALFPHKPPAAAVVNRILFTDAEDE</sequence>
<proteinExistence type="predicted"/>
<evidence type="ECO:0000256" key="1">
    <source>
        <dbReference type="ARBA" id="ARBA00023015"/>
    </source>
</evidence>
<feature type="compositionally biased region" description="Polar residues" evidence="4">
    <location>
        <begin position="510"/>
        <end position="530"/>
    </location>
</feature>
<dbReference type="AlphaFoldDB" id="A0A2K3NTW3"/>
<evidence type="ECO:0000256" key="3">
    <source>
        <dbReference type="ARBA" id="ARBA00023242"/>
    </source>
</evidence>
<feature type="compositionally biased region" description="Acidic residues" evidence="4">
    <location>
        <begin position="211"/>
        <end position="239"/>
    </location>
</feature>
<evidence type="ECO:0000313" key="6">
    <source>
        <dbReference type="Proteomes" id="UP000236291"/>
    </source>
</evidence>
<dbReference type="GO" id="GO:0003712">
    <property type="term" value="F:transcription coregulator activity"/>
    <property type="evidence" value="ECO:0007669"/>
    <property type="project" value="TreeGrafter"/>
</dbReference>
<dbReference type="EMBL" id="ASHM01001323">
    <property type="protein sequence ID" value="PNY06476.1"/>
    <property type="molecule type" value="Genomic_DNA"/>
</dbReference>
<reference evidence="5 6" key="2">
    <citation type="journal article" date="2017" name="Front. Plant Sci.">
        <title>Gene Classification and Mining of Molecular Markers Useful in Red Clover (Trifolium pratense) Breeding.</title>
        <authorList>
            <person name="Istvanek J."/>
            <person name="Dluhosova J."/>
            <person name="Dluhos P."/>
            <person name="Patkova L."/>
            <person name="Nedelnik J."/>
            <person name="Repkova J."/>
        </authorList>
    </citation>
    <scope>NUCLEOTIDE SEQUENCE [LARGE SCALE GENOMIC DNA]</scope>
    <source>
        <strain evidence="6">cv. Tatra</strain>
        <tissue evidence="5">Young leaves</tissue>
    </source>
</reference>
<dbReference type="STRING" id="57577.A0A2K3NTW3"/>
<feature type="compositionally biased region" description="Low complexity" evidence="4">
    <location>
        <begin position="46"/>
        <end position="56"/>
    </location>
</feature>
<dbReference type="PANTHER" id="PTHR16088:SF3">
    <property type="entry name" value="GON-4-LIKE PROTEIN"/>
    <property type="match status" value="1"/>
</dbReference>
<dbReference type="InterPro" id="IPR052435">
    <property type="entry name" value="YY1-Transcr_Regul"/>
</dbReference>
<feature type="region of interest" description="Disordered" evidence="4">
    <location>
        <begin position="199"/>
        <end position="276"/>
    </location>
</feature>
<name>A0A2K3NTW3_TRIPR</name>
<dbReference type="PANTHER" id="PTHR16088">
    <property type="entry name" value="YY1 ASSOCIATED PROTEIN-RELATED"/>
    <property type="match status" value="1"/>
</dbReference>
<reference evidence="5 6" key="1">
    <citation type="journal article" date="2014" name="Am. J. Bot.">
        <title>Genome assembly and annotation for red clover (Trifolium pratense; Fabaceae).</title>
        <authorList>
            <person name="Istvanek J."/>
            <person name="Jaros M."/>
            <person name="Krenek A."/>
            <person name="Repkova J."/>
        </authorList>
    </citation>
    <scope>NUCLEOTIDE SEQUENCE [LARGE SCALE GENOMIC DNA]</scope>
    <source>
        <strain evidence="6">cv. Tatra</strain>
        <tissue evidence="5">Young leaves</tissue>
    </source>
</reference>
<dbReference type="GO" id="GO:0005634">
    <property type="term" value="C:nucleus"/>
    <property type="evidence" value="ECO:0007669"/>
    <property type="project" value="TreeGrafter"/>
</dbReference>
<gene>
    <name evidence="5" type="ORF">L195_g002942</name>
</gene>
<comment type="caution">
    <text evidence="5">The sequence shown here is derived from an EMBL/GenBank/DDBJ whole genome shotgun (WGS) entry which is preliminary data.</text>
</comment>
<dbReference type="GO" id="GO:0006355">
    <property type="term" value="P:regulation of DNA-templated transcription"/>
    <property type="evidence" value="ECO:0007669"/>
    <property type="project" value="TreeGrafter"/>
</dbReference>
<dbReference type="Proteomes" id="UP000236291">
    <property type="component" value="Unassembled WGS sequence"/>
</dbReference>
<accession>A0A2K3NTW3</accession>
<evidence type="ECO:0000256" key="4">
    <source>
        <dbReference type="SAM" id="MobiDB-lite"/>
    </source>
</evidence>
<keyword evidence="3" id="KW-0539">Nucleus</keyword>
<keyword evidence="2" id="KW-0804">Transcription</keyword>